<feature type="domain" description="Fatty acyl-CoA reductase C-terminal" evidence="11">
    <location>
        <begin position="360"/>
        <end position="452"/>
    </location>
</feature>
<gene>
    <name evidence="13" type="ORF">DIABBA_LOCUS3448</name>
</gene>
<dbReference type="OrthoDB" id="429813at2759"/>
<evidence type="ECO:0000256" key="4">
    <source>
        <dbReference type="ARBA" id="ARBA00022692"/>
    </source>
</evidence>
<feature type="domain" description="Thioester reductase (TE)" evidence="12">
    <location>
        <begin position="21"/>
        <end position="285"/>
    </location>
</feature>
<comment type="catalytic activity">
    <reaction evidence="9 10">
        <text>a long-chain fatty acyl-CoA + 2 NADPH + 2 H(+) = a long-chain primary fatty alcohol + 2 NADP(+) + CoA</text>
        <dbReference type="Rhea" id="RHEA:52716"/>
        <dbReference type="ChEBI" id="CHEBI:15378"/>
        <dbReference type="ChEBI" id="CHEBI:57287"/>
        <dbReference type="ChEBI" id="CHEBI:57783"/>
        <dbReference type="ChEBI" id="CHEBI:58349"/>
        <dbReference type="ChEBI" id="CHEBI:77396"/>
        <dbReference type="ChEBI" id="CHEBI:83139"/>
        <dbReference type="EC" id="1.2.1.84"/>
    </reaction>
</comment>
<evidence type="ECO:0000256" key="1">
    <source>
        <dbReference type="ARBA" id="ARBA00004141"/>
    </source>
</evidence>
<dbReference type="InterPro" id="IPR013120">
    <property type="entry name" value="FAR_NAD-bd"/>
</dbReference>
<dbReference type="GO" id="GO:0035336">
    <property type="term" value="P:long-chain fatty-acyl-CoA metabolic process"/>
    <property type="evidence" value="ECO:0007669"/>
    <property type="project" value="TreeGrafter"/>
</dbReference>
<evidence type="ECO:0000256" key="2">
    <source>
        <dbReference type="ARBA" id="ARBA00005928"/>
    </source>
</evidence>
<dbReference type="GO" id="GO:0005777">
    <property type="term" value="C:peroxisome"/>
    <property type="evidence" value="ECO:0007669"/>
    <property type="project" value="TreeGrafter"/>
</dbReference>
<keyword evidence="3 10" id="KW-0444">Lipid biosynthesis</keyword>
<comment type="similarity">
    <text evidence="2 10">Belongs to the fatty acyl-CoA reductase family.</text>
</comment>
<dbReference type="GO" id="GO:0080019">
    <property type="term" value="F:alcohol-forming very long-chain fatty acyl-CoA reductase activity"/>
    <property type="evidence" value="ECO:0007669"/>
    <property type="project" value="InterPro"/>
</dbReference>
<dbReference type="GO" id="GO:0102965">
    <property type="term" value="F:alcohol-forming long-chain fatty acyl-CoA reductase activity"/>
    <property type="evidence" value="ECO:0007669"/>
    <property type="project" value="UniProtKB-EC"/>
</dbReference>
<evidence type="ECO:0000259" key="11">
    <source>
        <dbReference type="Pfam" id="PF03015"/>
    </source>
</evidence>
<dbReference type="EC" id="1.2.1.84" evidence="10"/>
<keyword evidence="10" id="KW-0560">Oxidoreductase</keyword>
<evidence type="ECO:0000256" key="5">
    <source>
        <dbReference type="ARBA" id="ARBA00022857"/>
    </source>
</evidence>
<evidence type="ECO:0000256" key="7">
    <source>
        <dbReference type="ARBA" id="ARBA00023098"/>
    </source>
</evidence>
<dbReference type="AlphaFoldDB" id="A0A9N9SUH4"/>
<comment type="function">
    <text evidence="10">Catalyzes the reduction of fatty acyl-CoA to fatty alcohols.</text>
</comment>
<protein>
    <recommendedName>
        <fullName evidence="10">Fatty acyl-CoA reductase</fullName>
        <ecNumber evidence="10">1.2.1.84</ecNumber>
    </recommendedName>
</protein>
<evidence type="ECO:0000313" key="14">
    <source>
        <dbReference type="Proteomes" id="UP001153709"/>
    </source>
</evidence>
<evidence type="ECO:0000256" key="6">
    <source>
        <dbReference type="ARBA" id="ARBA00022989"/>
    </source>
</evidence>
<keyword evidence="14" id="KW-1185">Reference proteome</keyword>
<dbReference type="Pfam" id="PF03015">
    <property type="entry name" value="Sterile"/>
    <property type="match status" value="1"/>
</dbReference>
<proteinExistence type="inferred from homology"/>
<dbReference type="Pfam" id="PF07993">
    <property type="entry name" value="NAD_binding_4"/>
    <property type="match status" value="1"/>
</dbReference>
<evidence type="ECO:0000256" key="3">
    <source>
        <dbReference type="ARBA" id="ARBA00022516"/>
    </source>
</evidence>
<dbReference type="SUPFAM" id="SSF51735">
    <property type="entry name" value="NAD(P)-binding Rossmann-fold domains"/>
    <property type="match status" value="1"/>
</dbReference>
<feature type="transmembrane region" description="Helical" evidence="10">
    <location>
        <begin position="275"/>
        <end position="296"/>
    </location>
</feature>
<accession>A0A9N9SUH4</accession>
<dbReference type="GO" id="GO:0016020">
    <property type="term" value="C:membrane"/>
    <property type="evidence" value="ECO:0007669"/>
    <property type="project" value="UniProtKB-SubCell"/>
</dbReference>
<keyword evidence="4 10" id="KW-0812">Transmembrane</keyword>
<dbReference type="CDD" id="cd05236">
    <property type="entry name" value="FAR-N_SDR_e"/>
    <property type="match status" value="1"/>
</dbReference>
<sequence length="496" mass="56776">MVVTEIPDRIADTFHGRTIFITGVTGFVGKALLEKLLRNTNVKKIYVLIRTKKGKTPQERLEDIFKNILYSKLLSQNPDAPKKCIAISGDVSEVDLGISGSDRQLIVKETDFIFHSAATTRFDDTIKYAVTVNTRGTKYMLDLAAQCTKLKLFIHVSSSYAFPNNKVTMEKEYKTKANPHEVLSSLNWMDEDGINDKKILGDIPNSYTFSKALAENLVYEQVGKIPLVICRPAVVIPSFQDPIPGWANNLQGPMGLFVGAGKGVIRCMYMDSKSYANLIPVDAAVAGLLVFSWYYLNVKGAPYIFNICVPETDFKENWETILYTAQEVIETDIPFNGILWYPGGTMTKSKTYAKINFFLFQLIPAIFIDLILFCLGYKPILYNIQMRINKGTEMFEFYTTRAWDFETKVIFAVREALNERELKTYFVKADNINLKKYLVEALLTCRRHILKETDDMLPAARRNMKIMFILDRFVKIAFFVILGYFLYKWTFRLFGQ</sequence>
<evidence type="ECO:0000256" key="9">
    <source>
        <dbReference type="ARBA" id="ARBA00052530"/>
    </source>
</evidence>
<feature type="transmembrane region" description="Helical" evidence="10">
    <location>
        <begin position="355"/>
        <end position="377"/>
    </location>
</feature>
<evidence type="ECO:0000256" key="8">
    <source>
        <dbReference type="ARBA" id="ARBA00023136"/>
    </source>
</evidence>
<dbReference type="InterPro" id="IPR036291">
    <property type="entry name" value="NAD(P)-bd_dom_sf"/>
</dbReference>
<dbReference type="PANTHER" id="PTHR11011">
    <property type="entry name" value="MALE STERILITY PROTEIN 2-RELATED"/>
    <property type="match status" value="1"/>
</dbReference>
<keyword evidence="6 10" id="KW-1133">Transmembrane helix</keyword>
<feature type="transmembrane region" description="Helical" evidence="10">
    <location>
        <begin position="466"/>
        <end position="487"/>
    </location>
</feature>
<comment type="subcellular location">
    <subcellularLocation>
        <location evidence="1">Membrane</location>
        <topology evidence="1">Multi-pass membrane protein</topology>
    </subcellularLocation>
</comment>
<keyword evidence="7 10" id="KW-0443">Lipid metabolism</keyword>
<reference evidence="13" key="1">
    <citation type="submission" date="2022-01" db="EMBL/GenBank/DDBJ databases">
        <authorList>
            <person name="King R."/>
        </authorList>
    </citation>
    <scope>NUCLEOTIDE SEQUENCE</scope>
</reference>
<dbReference type="PANTHER" id="PTHR11011:SF61">
    <property type="entry name" value="FATTY ACYL-COA REDUCTASE"/>
    <property type="match status" value="1"/>
</dbReference>
<evidence type="ECO:0000259" key="12">
    <source>
        <dbReference type="Pfam" id="PF07993"/>
    </source>
</evidence>
<dbReference type="CDD" id="cd09071">
    <property type="entry name" value="FAR_C"/>
    <property type="match status" value="1"/>
</dbReference>
<evidence type="ECO:0000256" key="10">
    <source>
        <dbReference type="RuleBase" id="RU363097"/>
    </source>
</evidence>
<evidence type="ECO:0000313" key="13">
    <source>
        <dbReference type="EMBL" id="CAG9829678.1"/>
    </source>
</evidence>
<dbReference type="Gene3D" id="3.40.50.720">
    <property type="entry name" value="NAD(P)-binding Rossmann-like Domain"/>
    <property type="match status" value="1"/>
</dbReference>
<name>A0A9N9SUH4_DIABA</name>
<dbReference type="FunFam" id="3.40.50.720:FF:000143">
    <property type="entry name" value="Fatty acyl-CoA reductase"/>
    <property type="match status" value="1"/>
</dbReference>
<dbReference type="InterPro" id="IPR026055">
    <property type="entry name" value="FAR"/>
</dbReference>
<keyword evidence="8 10" id="KW-0472">Membrane</keyword>
<dbReference type="InterPro" id="IPR033640">
    <property type="entry name" value="FAR_C"/>
</dbReference>
<dbReference type="EMBL" id="OU898277">
    <property type="protein sequence ID" value="CAG9829678.1"/>
    <property type="molecule type" value="Genomic_DNA"/>
</dbReference>
<keyword evidence="5 10" id="KW-0521">NADP</keyword>
<dbReference type="Proteomes" id="UP001153709">
    <property type="component" value="Chromosome 2"/>
</dbReference>
<organism evidence="13 14">
    <name type="scientific">Diabrotica balteata</name>
    <name type="common">Banded cucumber beetle</name>
    <dbReference type="NCBI Taxonomy" id="107213"/>
    <lineage>
        <taxon>Eukaryota</taxon>
        <taxon>Metazoa</taxon>
        <taxon>Ecdysozoa</taxon>
        <taxon>Arthropoda</taxon>
        <taxon>Hexapoda</taxon>
        <taxon>Insecta</taxon>
        <taxon>Pterygota</taxon>
        <taxon>Neoptera</taxon>
        <taxon>Endopterygota</taxon>
        <taxon>Coleoptera</taxon>
        <taxon>Polyphaga</taxon>
        <taxon>Cucujiformia</taxon>
        <taxon>Chrysomeloidea</taxon>
        <taxon>Chrysomelidae</taxon>
        <taxon>Galerucinae</taxon>
        <taxon>Diabroticina</taxon>
        <taxon>Diabroticites</taxon>
        <taxon>Diabrotica</taxon>
    </lineage>
</organism>